<accession>A0A420WEG6</accession>
<evidence type="ECO:0000313" key="3">
    <source>
        <dbReference type="Proteomes" id="UP000282211"/>
    </source>
</evidence>
<keyword evidence="1" id="KW-0472">Membrane</keyword>
<comment type="caution">
    <text evidence="2">The sequence shown here is derived from an EMBL/GenBank/DDBJ whole genome shotgun (WGS) entry which is preliminary data.</text>
</comment>
<reference evidence="2 3" key="1">
    <citation type="submission" date="2018-10" db="EMBL/GenBank/DDBJ databases">
        <title>Genomic Encyclopedia of Type Strains, Phase IV (KMG-IV): sequencing the most valuable type-strain genomes for metagenomic binning, comparative biology and taxonomic classification.</title>
        <authorList>
            <person name="Goeker M."/>
        </authorList>
    </citation>
    <scope>NUCLEOTIDE SEQUENCE [LARGE SCALE GENOMIC DNA]</scope>
    <source>
        <strain evidence="2 3">DSM 22008</strain>
    </source>
</reference>
<feature type="transmembrane region" description="Helical" evidence="1">
    <location>
        <begin position="63"/>
        <end position="85"/>
    </location>
</feature>
<dbReference type="EMBL" id="RBII01000002">
    <property type="protein sequence ID" value="RKQ69427.1"/>
    <property type="molecule type" value="Genomic_DNA"/>
</dbReference>
<sequence>MFSLNNFLRLVLAWVLSGILAVFIGVVSQTQFVLARLGQLGETISLSNRLSMTFYDLHHLGSLYGFFLLIAFAIAFTVSALLYRIVKFGRPVIYGAAGGIAVFVLLFMMKAQFFNIHIISGARDLPGISLQVIAGVLAGSLFSKLTQSKIKTD</sequence>
<dbReference type="Proteomes" id="UP000282211">
    <property type="component" value="Unassembled WGS sequence"/>
</dbReference>
<evidence type="ECO:0000256" key="1">
    <source>
        <dbReference type="SAM" id="Phobius"/>
    </source>
</evidence>
<name>A0A420WEG6_9PROT</name>
<feature type="transmembrane region" description="Helical" evidence="1">
    <location>
        <begin position="92"/>
        <end position="113"/>
    </location>
</feature>
<protein>
    <submittedName>
        <fullName evidence="2">Uncharacterized protein</fullName>
    </submittedName>
</protein>
<keyword evidence="3" id="KW-1185">Reference proteome</keyword>
<keyword evidence="1" id="KW-0812">Transmembrane</keyword>
<dbReference type="OrthoDB" id="7630416at2"/>
<dbReference type="AlphaFoldDB" id="A0A420WEG6"/>
<evidence type="ECO:0000313" key="2">
    <source>
        <dbReference type="EMBL" id="RKQ69427.1"/>
    </source>
</evidence>
<organism evidence="2 3">
    <name type="scientific">Litorimonas taeanensis</name>
    <dbReference type="NCBI Taxonomy" id="568099"/>
    <lineage>
        <taxon>Bacteria</taxon>
        <taxon>Pseudomonadati</taxon>
        <taxon>Pseudomonadota</taxon>
        <taxon>Alphaproteobacteria</taxon>
        <taxon>Maricaulales</taxon>
        <taxon>Robiginitomaculaceae</taxon>
    </lineage>
</organism>
<gene>
    <name evidence="2" type="ORF">DES40_2228</name>
</gene>
<keyword evidence="1" id="KW-1133">Transmembrane helix</keyword>
<dbReference type="RefSeq" id="WP_121102096.1">
    <property type="nucleotide sequence ID" value="NZ_RBII01000002.1"/>
</dbReference>
<feature type="transmembrane region" description="Helical" evidence="1">
    <location>
        <begin position="125"/>
        <end position="143"/>
    </location>
</feature>
<proteinExistence type="predicted"/>
<dbReference type="InParanoid" id="A0A420WEG6"/>
<feature type="transmembrane region" description="Helical" evidence="1">
    <location>
        <begin position="7"/>
        <end position="27"/>
    </location>
</feature>